<evidence type="ECO:0000256" key="10">
    <source>
        <dbReference type="SAM" id="SignalP"/>
    </source>
</evidence>
<keyword evidence="10" id="KW-0732">Signal</keyword>
<evidence type="ECO:0000256" key="1">
    <source>
        <dbReference type="ARBA" id="ARBA00001971"/>
    </source>
</evidence>
<dbReference type="OrthoDB" id="1470350at2759"/>
<dbReference type="GO" id="GO:0004497">
    <property type="term" value="F:monooxygenase activity"/>
    <property type="evidence" value="ECO:0007669"/>
    <property type="project" value="UniProtKB-KW"/>
</dbReference>
<evidence type="ECO:0000256" key="2">
    <source>
        <dbReference type="ARBA" id="ARBA00005179"/>
    </source>
</evidence>
<dbReference type="CDD" id="cd11069">
    <property type="entry name" value="CYP_FUM15-like"/>
    <property type="match status" value="1"/>
</dbReference>
<gene>
    <name evidence="11" type="ORF">BD311DRAFT_771484</name>
</gene>
<accession>A0A4Q9M4U9</accession>
<keyword evidence="8" id="KW-0503">Monooxygenase</keyword>
<keyword evidence="4 9" id="KW-0349">Heme</keyword>
<feature type="binding site" description="axial binding residue" evidence="9">
    <location>
        <position position="476"/>
    </location>
    <ligand>
        <name>heme</name>
        <dbReference type="ChEBI" id="CHEBI:30413"/>
    </ligand>
    <ligandPart>
        <name>Fe</name>
        <dbReference type="ChEBI" id="CHEBI:18248"/>
    </ligandPart>
</feature>
<dbReference type="AlphaFoldDB" id="A0A4Q9M4U9"/>
<dbReference type="Pfam" id="PF00067">
    <property type="entry name" value="p450"/>
    <property type="match status" value="1"/>
</dbReference>
<dbReference type="InterPro" id="IPR002401">
    <property type="entry name" value="Cyt_P450_E_grp-I"/>
</dbReference>
<comment type="similarity">
    <text evidence="3">Belongs to the cytochrome P450 family.</text>
</comment>
<evidence type="ECO:0000256" key="4">
    <source>
        <dbReference type="ARBA" id="ARBA00022617"/>
    </source>
</evidence>
<dbReference type="PRINTS" id="PR00463">
    <property type="entry name" value="EP450I"/>
</dbReference>
<dbReference type="PANTHER" id="PTHR24305">
    <property type="entry name" value="CYTOCHROME P450"/>
    <property type="match status" value="1"/>
</dbReference>
<evidence type="ECO:0000256" key="9">
    <source>
        <dbReference type="PIRSR" id="PIRSR602401-1"/>
    </source>
</evidence>
<sequence>MLVQVVLLGAFAWALWQIIRPSIVKSAWDAVPGPPPKSFLSGNLEQLFDRDAWGFHDEVAQNYGPVVKINAVLGGKWLYVFDPTALRSIVLKEKGTFDQIPWLIQSTRLLLGPGILGVLGEAHRRQRKMLTPVFSDANLRVLTPVFYDVAHRLVQGITRTVLDSPRSVDVLDWMGRAALEIIGKAGMGHSFDPLTSDGSLDPYTKAAKTYLPLSFTPAMVAMRQASPILTSMGPARLRRWIVDLLPIPQVQQLKDVVDVLHDTSLRIIDEKKAALQRGDTAQGKDIIDILLKANMAAAAEERLPDEQIIGQMSILLFAATDTTSHLMAQVLQLLAEHPDVQQKVRAEIFVSGDGQDVAYDQLQALPYLDAVCKETLRLYPPTPIVLREACQDSTLTLSEPMRGADGSTIENVFVPKGSNVLIGVRACNRNKALWGDDAEEWKPERWLKPLPKAVEAASIPGVYSHLMTFVGGARSCIGFKFAQIEMKVILSTLLANFTFELSEKPIFWNVSAITFPSVGKESEKPEMWLKVGRYRRNDLE</sequence>
<feature type="signal peptide" evidence="10">
    <location>
        <begin position="1"/>
        <end position="26"/>
    </location>
</feature>
<dbReference type="InterPro" id="IPR036396">
    <property type="entry name" value="Cyt_P450_sf"/>
</dbReference>
<dbReference type="PRINTS" id="PR00385">
    <property type="entry name" value="P450"/>
</dbReference>
<reference evidence="11" key="1">
    <citation type="submission" date="2019-01" db="EMBL/GenBank/DDBJ databases">
        <title>Draft genome sequences of three monokaryotic isolates of the white-rot basidiomycete fungus Dichomitus squalens.</title>
        <authorList>
            <consortium name="DOE Joint Genome Institute"/>
            <person name="Lopez S.C."/>
            <person name="Andreopoulos B."/>
            <person name="Pangilinan J."/>
            <person name="Lipzen A."/>
            <person name="Riley R."/>
            <person name="Ahrendt S."/>
            <person name="Ng V."/>
            <person name="Barry K."/>
            <person name="Daum C."/>
            <person name="Grigoriev I.V."/>
            <person name="Hilden K.S."/>
            <person name="Makela M.R."/>
            <person name="de Vries R.P."/>
        </authorList>
    </citation>
    <scope>NUCLEOTIDE SEQUENCE [LARGE SCALE GENOMIC DNA]</scope>
    <source>
        <strain evidence="11">OM18370.1</strain>
    </source>
</reference>
<evidence type="ECO:0000256" key="6">
    <source>
        <dbReference type="ARBA" id="ARBA00023002"/>
    </source>
</evidence>
<dbReference type="GO" id="GO:0016705">
    <property type="term" value="F:oxidoreductase activity, acting on paired donors, with incorporation or reduction of molecular oxygen"/>
    <property type="evidence" value="ECO:0007669"/>
    <property type="project" value="InterPro"/>
</dbReference>
<dbReference type="Proteomes" id="UP000292957">
    <property type="component" value="Unassembled WGS sequence"/>
</dbReference>
<evidence type="ECO:0000256" key="8">
    <source>
        <dbReference type="ARBA" id="ARBA00023033"/>
    </source>
</evidence>
<comment type="cofactor">
    <cofactor evidence="1 9">
        <name>heme</name>
        <dbReference type="ChEBI" id="CHEBI:30413"/>
    </cofactor>
</comment>
<name>A0A4Q9M4U9_9APHY</name>
<dbReference type="PANTHER" id="PTHR24305:SF166">
    <property type="entry name" value="CYTOCHROME P450 12A4, MITOCHONDRIAL-RELATED"/>
    <property type="match status" value="1"/>
</dbReference>
<evidence type="ECO:0000256" key="7">
    <source>
        <dbReference type="ARBA" id="ARBA00023004"/>
    </source>
</evidence>
<keyword evidence="6" id="KW-0560">Oxidoreductase</keyword>
<keyword evidence="7 9" id="KW-0408">Iron</keyword>
<dbReference type="InterPro" id="IPR050121">
    <property type="entry name" value="Cytochrome_P450_monoxygenase"/>
</dbReference>
<dbReference type="Gene3D" id="1.10.630.10">
    <property type="entry name" value="Cytochrome P450"/>
    <property type="match status" value="1"/>
</dbReference>
<keyword evidence="5 9" id="KW-0479">Metal-binding</keyword>
<protein>
    <submittedName>
        <fullName evidence="11">Cytochrome P450</fullName>
    </submittedName>
</protein>
<organism evidence="11">
    <name type="scientific">Dichomitus squalens</name>
    <dbReference type="NCBI Taxonomy" id="114155"/>
    <lineage>
        <taxon>Eukaryota</taxon>
        <taxon>Fungi</taxon>
        <taxon>Dikarya</taxon>
        <taxon>Basidiomycota</taxon>
        <taxon>Agaricomycotina</taxon>
        <taxon>Agaricomycetes</taxon>
        <taxon>Polyporales</taxon>
        <taxon>Polyporaceae</taxon>
        <taxon>Dichomitus</taxon>
    </lineage>
</organism>
<feature type="chain" id="PRO_5020978498" evidence="10">
    <location>
        <begin position="27"/>
        <end position="540"/>
    </location>
</feature>
<evidence type="ECO:0000313" key="11">
    <source>
        <dbReference type="EMBL" id="TBU21855.1"/>
    </source>
</evidence>
<dbReference type="GO" id="GO:0020037">
    <property type="term" value="F:heme binding"/>
    <property type="evidence" value="ECO:0007669"/>
    <property type="project" value="InterPro"/>
</dbReference>
<dbReference type="SUPFAM" id="SSF48264">
    <property type="entry name" value="Cytochrome P450"/>
    <property type="match status" value="1"/>
</dbReference>
<dbReference type="EMBL" id="ML143572">
    <property type="protein sequence ID" value="TBU21855.1"/>
    <property type="molecule type" value="Genomic_DNA"/>
</dbReference>
<dbReference type="GO" id="GO:0005506">
    <property type="term" value="F:iron ion binding"/>
    <property type="evidence" value="ECO:0007669"/>
    <property type="project" value="InterPro"/>
</dbReference>
<evidence type="ECO:0000256" key="3">
    <source>
        <dbReference type="ARBA" id="ARBA00010617"/>
    </source>
</evidence>
<proteinExistence type="inferred from homology"/>
<comment type="pathway">
    <text evidence="2">Secondary metabolite biosynthesis.</text>
</comment>
<dbReference type="InterPro" id="IPR001128">
    <property type="entry name" value="Cyt_P450"/>
</dbReference>
<evidence type="ECO:0000256" key="5">
    <source>
        <dbReference type="ARBA" id="ARBA00022723"/>
    </source>
</evidence>